<feature type="signal peptide" evidence="1">
    <location>
        <begin position="1"/>
        <end position="18"/>
    </location>
</feature>
<protein>
    <recommendedName>
        <fullName evidence="4">Secreted protein</fullName>
    </recommendedName>
</protein>
<dbReference type="AlphaFoldDB" id="A0A6A3HFV8"/>
<sequence length="108" mass="11618">MGILHIFLLAWEPCKCMAEDTAPQLGECSGQLRASRPTTASTRPWRRGRCVLKLNCVQGANMTATEPALICHTYMSCIAQIVAAGKQLAGVNCFCSAICPQEMLGTVT</sequence>
<dbReference type="Proteomes" id="UP000429607">
    <property type="component" value="Unassembled WGS sequence"/>
</dbReference>
<dbReference type="EMBL" id="QXFV01004850">
    <property type="protein sequence ID" value="KAE8967488.1"/>
    <property type="molecule type" value="Genomic_DNA"/>
</dbReference>
<comment type="caution">
    <text evidence="2">The sequence shown here is derived from an EMBL/GenBank/DDBJ whole genome shotgun (WGS) entry which is preliminary data.</text>
</comment>
<reference evidence="2 3" key="1">
    <citation type="submission" date="2018-09" db="EMBL/GenBank/DDBJ databases">
        <title>Genomic investigation of the strawberry pathogen Phytophthora fragariae indicates pathogenicity is determined by transcriptional variation in three key races.</title>
        <authorList>
            <person name="Adams T.M."/>
            <person name="Armitage A.D."/>
            <person name="Sobczyk M.K."/>
            <person name="Bates H.J."/>
            <person name="Dunwell J.M."/>
            <person name="Nellist C.F."/>
            <person name="Harrison R.J."/>
        </authorList>
    </citation>
    <scope>NUCLEOTIDE SEQUENCE [LARGE SCALE GENOMIC DNA]</scope>
    <source>
        <strain evidence="2 3">SCRP249</strain>
    </source>
</reference>
<evidence type="ECO:0000313" key="3">
    <source>
        <dbReference type="Proteomes" id="UP000429607"/>
    </source>
</evidence>
<evidence type="ECO:0008006" key="4">
    <source>
        <dbReference type="Google" id="ProtNLM"/>
    </source>
</evidence>
<name>A0A6A3HFV8_9STRA</name>
<keyword evidence="1" id="KW-0732">Signal</keyword>
<proteinExistence type="predicted"/>
<feature type="chain" id="PRO_5025533933" description="Secreted protein" evidence="1">
    <location>
        <begin position="19"/>
        <end position="108"/>
    </location>
</feature>
<evidence type="ECO:0000256" key="1">
    <source>
        <dbReference type="SAM" id="SignalP"/>
    </source>
</evidence>
<accession>A0A6A3HFV8</accession>
<organism evidence="2 3">
    <name type="scientific">Phytophthora rubi</name>
    <dbReference type="NCBI Taxonomy" id="129364"/>
    <lineage>
        <taxon>Eukaryota</taxon>
        <taxon>Sar</taxon>
        <taxon>Stramenopiles</taxon>
        <taxon>Oomycota</taxon>
        <taxon>Peronosporomycetes</taxon>
        <taxon>Peronosporales</taxon>
        <taxon>Peronosporaceae</taxon>
        <taxon>Phytophthora</taxon>
    </lineage>
</organism>
<evidence type="ECO:0000313" key="2">
    <source>
        <dbReference type="EMBL" id="KAE8967488.1"/>
    </source>
</evidence>
<gene>
    <name evidence="2" type="ORF">PR001_g28083</name>
</gene>